<keyword evidence="6 9" id="KW-1133">Transmembrane helix</keyword>
<dbReference type="GO" id="GO:0006865">
    <property type="term" value="P:amino acid transport"/>
    <property type="evidence" value="ECO:0007669"/>
    <property type="project" value="UniProtKB-KW"/>
</dbReference>
<evidence type="ECO:0000256" key="4">
    <source>
        <dbReference type="ARBA" id="ARBA00022692"/>
    </source>
</evidence>
<feature type="transmembrane region" description="Helical" evidence="9">
    <location>
        <begin position="12"/>
        <end position="41"/>
    </location>
</feature>
<dbReference type="GO" id="GO:0005886">
    <property type="term" value="C:plasma membrane"/>
    <property type="evidence" value="ECO:0007669"/>
    <property type="project" value="UniProtKB-SubCell"/>
</dbReference>
<dbReference type="PANTHER" id="PTHR11795:SF445">
    <property type="entry name" value="AMINO ACID ABC TRANSPORTER PERMEASE PROTEIN"/>
    <property type="match status" value="1"/>
</dbReference>
<gene>
    <name evidence="10" type="ORF">METZ01_LOCUS79862</name>
</gene>
<dbReference type="GO" id="GO:0022857">
    <property type="term" value="F:transmembrane transporter activity"/>
    <property type="evidence" value="ECO:0007669"/>
    <property type="project" value="InterPro"/>
</dbReference>
<sequence length="258" mass="27585">MRLVNIAHGDLIVFASYAALVATTSLGLNPFLSILIVIPVMTALGYALQRAVLNKTIGSDILPPLLVTFGLSIVIQNTLLEGFTADSRRILAGGIEVNSYEVIPGLAVGIFPLVVFLAAIIVTAALQYLFYKMPLGRMFRAVSDDYKTSELMGLNTRHIFSLAMAVCFAVISLAGLFMAIKTSFDPTAGPIRLLFAFEAVIIGGLGNLWGTLIGGLVLGLGQAIGAYIHPGLQVLAGHVVFLIILFVRPEGLFPRIRE</sequence>
<dbReference type="PANTHER" id="PTHR11795">
    <property type="entry name" value="BRANCHED-CHAIN AMINO ACID TRANSPORT SYSTEM PERMEASE PROTEIN LIVH"/>
    <property type="match status" value="1"/>
</dbReference>
<accession>A0A381UH86</accession>
<keyword evidence="4 9" id="KW-0812">Transmembrane</keyword>
<comment type="similarity">
    <text evidence="8">Belongs to the binding-protein-dependent transport system permease family. LivHM subfamily.</text>
</comment>
<feature type="transmembrane region" description="Helical" evidence="9">
    <location>
        <begin position="101"/>
        <end position="130"/>
    </location>
</feature>
<feature type="transmembrane region" description="Helical" evidence="9">
    <location>
        <begin position="192"/>
        <end position="218"/>
    </location>
</feature>
<evidence type="ECO:0000256" key="1">
    <source>
        <dbReference type="ARBA" id="ARBA00004651"/>
    </source>
</evidence>
<comment type="subcellular location">
    <subcellularLocation>
        <location evidence="1">Cell membrane</location>
        <topology evidence="1">Multi-pass membrane protein</topology>
    </subcellularLocation>
</comment>
<evidence type="ECO:0000313" key="10">
    <source>
        <dbReference type="EMBL" id="SVA27008.1"/>
    </source>
</evidence>
<evidence type="ECO:0000256" key="9">
    <source>
        <dbReference type="SAM" id="Phobius"/>
    </source>
</evidence>
<dbReference type="AlphaFoldDB" id="A0A381UH86"/>
<keyword evidence="3" id="KW-1003">Cell membrane</keyword>
<evidence type="ECO:0000256" key="3">
    <source>
        <dbReference type="ARBA" id="ARBA00022475"/>
    </source>
</evidence>
<evidence type="ECO:0000256" key="8">
    <source>
        <dbReference type="ARBA" id="ARBA00037998"/>
    </source>
</evidence>
<keyword evidence="2" id="KW-0813">Transport</keyword>
<dbReference type="CDD" id="cd06582">
    <property type="entry name" value="TM_PBP1_LivH_like"/>
    <property type="match status" value="1"/>
</dbReference>
<feature type="transmembrane region" description="Helical" evidence="9">
    <location>
        <begin position="159"/>
        <end position="180"/>
    </location>
</feature>
<feature type="transmembrane region" description="Helical" evidence="9">
    <location>
        <begin position="224"/>
        <end position="247"/>
    </location>
</feature>
<feature type="transmembrane region" description="Helical" evidence="9">
    <location>
        <begin position="61"/>
        <end position="80"/>
    </location>
</feature>
<dbReference type="EMBL" id="UINC01006351">
    <property type="protein sequence ID" value="SVA27008.1"/>
    <property type="molecule type" value="Genomic_DNA"/>
</dbReference>
<dbReference type="Pfam" id="PF02653">
    <property type="entry name" value="BPD_transp_2"/>
    <property type="match status" value="1"/>
</dbReference>
<reference evidence="10" key="1">
    <citation type="submission" date="2018-05" db="EMBL/GenBank/DDBJ databases">
        <authorList>
            <person name="Lanie J.A."/>
            <person name="Ng W.-L."/>
            <person name="Kazmierczak K.M."/>
            <person name="Andrzejewski T.M."/>
            <person name="Davidsen T.M."/>
            <person name="Wayne K.J."/>
            <person name="Tettelin H."/>
            <person name="Glass J.I."/>
            <person name="Rusch D."/>
            <person name="Podicherti R."/>
            <person name="Tsui H.-C.T."/>
            <person name="Winkler M.E."/>
        </authorList>
    </citation>
    <scope>NUCLEOTIDE SEQUENCE</scope>
</reference>
<protein>
    <recommendedName>
        <fullName evidence="11">Branched-chain amino acid ABC transporter permease</fullName>
    </recommendedName>
</protein>
<evidence type="ECO:0000256" key="7">
    <source>
        <dbReference type="ARBA" id="ARBA00023136"/>
    </source>
</evidence>
<dbReference type="InterPro" id="IPR001851">
    <property type="entry name" value="ABC_transp_permease"/>
</dbReference>
<name>A0A381UH86_9ZZZZ</name>
<keyword evidence="5" id="KW-0029">Amino-acid transport</keyword>
<evidence type="ECO:0000256" key="6">
    <source>
        <dbReference type="ARBA" id="ARBA00022989"/>
    </source>
</evidence>
<keyword evidence="7 9" id="KW-0472">Membrane</keyword>
<proteinExistence type="inferred from homology"/>
<evidence type="ECO:0000256" key="5">
    <source>
        <dbReference type="ARBA" id="ARBA00022970"/>
    </source>
</evidence>
<dbReference type="InterPro" id="IPR052157">
    <property type="entry name" value="BCAA_transport_permease"/>
</dbReference>
<evidence type="ECO:0008006" key="11">
    <source>
        <dbReference type="Google" id="ProtNLM"/>
    </source>
</evidence>
<evidence type="ECO:0000256" key="2">
    <source>
        <dbReference type="ARBA" id="ARBA00022448"/>
    </source>
</evidence>
<organism evidence="10">
    <name type="scientific">marine metagenome</name>
    <dbReference type="NCBI Taxonomy" id="408172"/>
    <lineage>
        <taxon>unclassified sequences</taxon>
        <taxon>metagenomes</taxon>
        <taxon>ecological metagenomes</taxon>
    </lineage>
</organism>